<evidence type="ECO:0000259" key="6">
    <source>
        <dbReference type="Pfam" id="PF09369"/>
    </source>
</evidence>
<dbReference type="InterPro" id="IPR018973">
    <property type="entry name" value="MZB"/>
</dbReference>
<keyword evidence="3" id="KW-0560">Oxidoreductase</keyword>
<gene>
    <name evidence="7" type="ORF">B9Q04_19080</name>
</gene>
<dbReference type="Proteomes" id="UP000242015">
    <property type="component" value="Unassembled WGS sequence"/>
</dbReference>
<proteinExistence type="predicted"/>
<dbReference type="EMBL" id="NEXF01000681">
    <property type="protein sequence ID" value="PSO05178.1"/>
    <property type="molecule type" value="Genomic_DNA"/>
</dbReference>
<keyword evidence="2" id="KW-0846">Cobalamin</keyword>
<dbReference type="GO" id="GO:0004748">
    <property type="term" value="F:ribonucleoside-diphosphate reductase activity, thioredoxin disulfide as acceptor"/>
    <property type="evidence" value="ECO:0007669"/>
    <property type="project" value="TreeGrafter"/>
</dbReference>
<name>A0A2R6C2T6_9ARCH</name>
<feature type="domain" description="Ribonucleotide reductase large subunit C-terminal" evidence="5">
    <location>
        <begin position="1"/>
        <end position="140"/>
    </location>
</feature>
<reference evidence="7 8" key="1">
    <citation type="submission" date="2017-04" db="EMBL/GenBank/DDBJ databases">
        <title>Novel microbial lineages endemic to geothermal iron-oxide mats fill important gaps in the evolutionary history of Archaea.</title>
        <authorList>
            <person name="Jay Z.J."/>
            <person name="Beam J.P."/>
            <person name="Dlakic M."/>
            <person name="Rusch D.B."/>
            <person name="Kozubal M.A."/>
            <person name="Inskeep W.P."/>
        </authorList>
    </citation>
    <scope>NUCLEOTIDE SEQUENCE [LARGE SCALE GENOMIC DNA]</scope>
    <source>
        <strain evidence="7">BE_D</strain>
    </source>
</reference>
<dbReference type="InterPro" id="IPR050862">
    <property type="entry name" value="RdRp_reductase_class-2"/>
</dbReference>
<evidence type="ECO:0000256" key="2">
    <source>
        <dbReference type="ARBA" id="ARBA00022628"/>
    </source>
</evidence>
<dbReference type="Pfam" id="PF02867">
    <property type="entry name" value="Ribonuc_red_lgC"/>
    <property type="match status" value="1"/>
</dbReference>
<dbReference type="PANTHER" id="PTHR43371">
    <property type="entry name" value="VITAMIN B12-DEPENDENT RIBONUCLEOTIDE REDUCTASE"/>
    <property type="match status" value="1"/>
</dbReference>
<dbReference type="Gene3D" id="3.20.70.20">
    <property type="match status" value="1"/>
</dbReference>
<dbReference type="GO" id="GO:0031419">
    <property type="term" value="F:cobalamin binding"/>
    <property type="evidence" value="ECO:0007669"/>
    <property type="project" value="UniProtKB-KW"/>
</dbReference>
<organism evidence="7 8">
    <name type="scientific">Candidatus Marsarchaeota G2 archaeon BE_D</name>
    <dbReference type="NCBI Taxonomy" id="1978158"/>
    <lineage>
        <taxon>Archaea</taxon>
        <taxon>Candidatus Marsarchaeota</taxon>
        <taxon>Candidatus Marsarchaeota group 2</taxon>
    </lineage>
</organism>
<sequence>MTVAPTGSISMIAEVSSGLEPQFALVFEKHVTVGKFYYVDPEFERRIEELGLDKQAVIEEVAKNGGSVQGLNLPEDLRRVFVVAYDIPWWDHVRAQYEVQKWVSAAVSKTINMPSWVTPDDVLSAYVFAHRLGLKGITVYRDSSKGEQVLKTPAQRGEGYIAPVSNKTLELPPLSFNSVALWYTIDELTVKKIEEESLDLAGGLHAAEHAMIGVMPFHVLCDRWDIGGVSTPLHPYTGEPTIFIYDGYEGGIGISEKAAELFPELVRTTLQVVSECGCERGCPACIYSPKCGNDNRPLDKRAAKLILESVLRKLTSEV</sequence>
<keyword evidence="4" id="KW-0170">Cobalt</keyword>
<evidence type="ECO:0000313" key="7">
    <source>
        <dbReference type="EMBL" id="PSO05178.1"/>
    </source>
</evidence>
<comment type="cofactor">
    <cofactor evidence="1">
        <name>adenosylcob(III)alamin</name>
        <dbReference type="ChEBI" id="CHEBI:18408"/>
    </cofactor>
</comment>
<feature type="domain" description="MrfA-like Zn-binding" evidence="6">
    <location>
        <begin position="207"/>
        <end position="286"/>
    </location>
</feature>
<dbReference type="PANTHER" id="PTHR43371:SF1">
    <property type="entry name" value="RIBONUCLEOSIDE-DIPHOSPHATE REDUCTASE"/>
    <property type="match status" value="1"/>
</dbReference>
<dbReference type="InterPro" id="IPR000788">
    <property type="entry name" value="RNR_lg_C"/>
</dbReference>
<dbReference type="SUPFAM" id="SSF51998">
    <property type="entry name" value="PFL-like glycyl radical enzymes"/>
    <property type="match status" value="1"/>
</dbReference>
<evidence type="ECO:0000259" key="5">
    <source>
        <dbReference type="Pfam" id="PF02867"/>
    </source>
</evidence>
<dbReference type="AlphaFoldDB" id="A0A2R6C2T6"/>
<dbReference type="Pfam" id="PF09369">
    <property type="entry name" value="MZB"/>
    <property type="match status" value="1"/>
</dbReference>
<evidence type="ECO:0000256" key="4">
    <source>
        <dbReference type="ARBA" id="ARBA00023285"/>
    </source>
</evidence>
<evidence type="ECO:0000313" key="8">
    <source>
        <dbReference type="Proteomes" id="UP000242015"/>
    </source>
</evidence>
<protein>
    <submittedName>
        <fullName evidence="7">Uncharacterized protein</fullName>
    </submittedName>
</protein>
<comment type="caution">
    <text evidence="7">The sequence shown here is derived from an EMBL/GenBank/DDBJ whole genome shotgun (WGS) entry which is preliminary data.</text>
</comment>
<accession>A0A2R6C2T6</accession>
<evidence type="ECO:0000256" key="3">
    <source>
        <dbReference type="ARBA" id="ARBA00023002"/>
    </source>
</evidence>
<evidence type="ECO:0000256" key="1">
    <source>
        <dbReference type="ARBA" id="ARBA00001922"/>
    </source>
</evidence>